<name>A0A7C9M3T9_9DEIO</name>
<proteinExistence type="predicted"/>
<comment type="caution">
    <text evidence="2">The sequence shown here is derived from an EMBL/GenBank/DDBJ whole genome shotgun (WGS) entry which is preliminary data.</text>
</comment>
<keyword evidence="3" id="KW-1185">Reference proteome</keyword>
<reference evidence="2 3" key="1">
    <citation type="submission" date="2019-12" db="EMBL/GenBank/DDBJ databases">
        <title>Deinococcus sp. HMF7620 Genome sequencing and assembly.</title>
        <authorList>
            <person name="Kang H."/>
            <person name="Kim H."/>
            <person name="Joh K."/>
        </authorList>
    </citation>
    <scope>NUCLEOTIDE SEQUENCE [LARGE SCALE GENOMIC DNA]</scope>
    <source>
        <strain evidence="2 3">HMF7620</strain>
    </source>
</reference>
<organism evidence="2 3">
    <name type="scientific">Deinococcus arboris</name>
    <dbReference type="NCBI Taxonomy" id="2682977"/>
    <lineage>
        <taxon>Bacteria</taxon>
        <taxon>Thermotogati</taxon>
        <taxon>Deinococcota</taxon>
        <taxon>Deinococci</taxon>
        <taxon>Deinococcales</taxon>
        <taxon>Deinococcaceae</taxon>
        <taxon>Deinococcus</taxon>
    </lineage>
</organism>
<feature type="signal peptide" evidence="1">
    <location>
        <begin position="1"/>
        <end position="21"/>
    </location>
</feature>
<sequence>MSDRVRRFFLVWALSAASAQAARLELPSFLQTARQMHSVDLIGDTVDLWFNPLILMPPTGTPTVQDNANAYVRWGDHTGSFVEVAIWRTVGGRAIVGVNAVKPHVQLCADFPCGPAAAFIGYDGRAYVPPSAATLGLEVGCNGLLPLPSRTDSPALRAALHAAQARLRSYRVALKDRNLASVMCVFPRYGTTVTVAVHTTDLAAARGRIFPLYYFRFDQVRGTFTPSAEP</sequence>
<dbReference type="EMBL" id="WQLB01000029">
    <property type="protein sequence ID" value="MVN88502.1"/>
    <property type="molecule type" value="Genomic_DNA"/>
</dbReference>
<gene>
    <name evidence="2" type="ORF">GO986_17310</name>
</gene>
<evidence type="ECO:0000313" key="3">
    <source>
        <dbReference type="Proteomes" id="UP000483286"/>
    </source>
</evidence>
<dbReference type="RefSeq" id="WP_157460562.1">
    <property type="nucleotide sequence ID" value="NZ_WQLB01000029.1"/>
</dbReference>
<evidence type="ECO:0000256" key="1">
    <source>
        <dbReference type="SAM" id="SignalP"/>
    </source>
</evidence>
<dbReference type="AlphaFoldDB" id="A0A7C9M3T9"/>
<dbReference type="Proteomes" id="UP000483286">
    <property type="component" value="Unassembled WGS sequence"/>
</dbReference>
<keyword evidence="1" id="KW-0732">Signal</keyword>
<protein>
    <submittedName>
        <fullName evidence="2">Uncharacterized protein</fullName>
    </submittedName>
</protein>
<accession>A0A7C9M3T9</accession>
<evidence type="ECO:0000313" key="2">
    <source>
        <dbReference type="EMBL" id="MVN88502.1"/>
    </source>
</evidence>
<feature type="chain" id="PRO_5028982969" evidence="1">
    <location>
        <begin position="22"/>
        <end position="230"/>
    </location>
</feature>